<feature type="region of interest" description="Disordered" evidence="6">
    <location>
        <begin position="475"/>
        <end position="496"/>
    </location>
</feature>
<dbReference type="SUPFAM" id="SSF56112">
    <property type="entry name" value="Protein kinase-like (PK-like)"/>
    <property type="match status" value="1"/>
</dbReference>
<dbReference type="InterPro" id="IPR000719">
    <property type="entry name" value="Prot_kinase_dom"/>
</dbReference>
<feature type="compositionally biased region" description="Polar residues" evidence="6">
    <location>
        <begin position="347"/>
        <end position="362"/>
    </location>
</feature>
<dbReference type="SMART" id="SM00220">
    <property type="entry name" value="S_TKc"/>
    <property type="match status" value="1"/>
</dbReference>
<feature type="compositionally biased region" description="Basic and acidic residues" evidence="6">
    <location>
        <begin position="593"/>
        <end position="622"/>
    </location>
</feature>
<keyword evidence="1" id="KW-0723">Serine/threonine-protein kinase</keyword>
<feature type="compositionally biased region" description="Polar residues" evidence="6">
    <location>
        <begin position="392"/>
        <end position="407"/>
    </location>
</feature>
<evidence type="ECO:0000256" key="2">
    <source>
        <dbReference type="ARBA" id="ARBA00022679"/>
    </source>
</evidence>
<feature type="non-terminal residue" evidence="8">
    <location>
        <position position="720"/>
    </location>
</feature>
<evidence type="ECO:0000256" key="6">
    <source>
        <dbReference type="SAM" id="MobiDB-lite"/>
    </source>
</evidence>
<evidence type="ECO:0000256" key="4">
    <source>
        <dbReference type="ARBA" id="ARBA00022777"/>
    </source>
</evidence>
<organism evidence="8 9">
    <name type="scientific">Meganyctiphanes norvegica</name>
    <name type="common">Northern krill</name>
    <name type="synonym">Thysanopoda norvegica</name>
    <dbReference type="NCBI Taxonomy" id="48144"/>
    <lineage>
        <taxon>Eukaryota</taxon>
        <taxon>Metazoa</taxon>
        <taxon>Ecdysozoa</taxon>
        <taxon>Arthropoda</taxon>
        <taxon>Crustacea</taxon>
        <taxon>Multicrustacea</taxon>
        <taxon>Malacostraca</taxon>
        <taxon>Eumalacostraca</taxon>
        <taxon>Eucarida</taxon>
        <taxon>Euphausiacea</taxon>
        <taxon>Euphausiidae</taxon>
        <taxon>Meganyctiphanes</taxon>
    </lineage>
</organism>
<protein>
    <recommendedName>
        <fullName evidence="7">Protein kinase domain-containing protein</fullName>
    </recommendedName>
</protein>
<sequence length="720" mass="79906">MSEILKFGHIVRNFFLKKTTKYTEMEPCMTEKFFSEFRDESTNGLQYIRLFLRMQKEFLADELDFTKRHGKRCTRILFKYMQRPNVFKTGTKGQSGNYRRSQASQVSRGIYSGHARDIIHRDIKPENVLVSRLGVVKLCDFGFARLLAAPGESCTDYVATRWYRAPELLVGDTKYGKKVDVWATGCLMAEMLTGEPLFPGDSDIDQLFHIIQTLGELSKSHKALVEKNPMLAGLRLPAAASTPITASFPQWSSHAMDFVHACLNLESASRPSAQKLLTHDFFMHDSFPDTFIPILRQRVQQEFSSNSLLQGLPGRRGSSTFDKKSRSNRKVLGGHSPESVYGRGLSTRVQPPTTKPENSLRPSANKAILQSSTSKSSSFSSLATPIARVAASMTSTTTEEPPQSQYISTSTSQQLLTTTQTLTPHRDLNFTTLASNSQRDPLHNMSNNFTNISNNNNITNNTNNNPSYIGTLQLSGTTSPARNSRASHKSPVSLWGGTSLKSRAQTLCIQGQGQNPGANIGHWDDEVDPLGPPDGPSSFSNYSRYHIPDFSRISDIGRNFEQNRISEMSRHPYTISLDRTKELVGRETSNNSHCRDQLREVKENPRDSSRDHIGLRETRDSMRRPKLEITGWAKPRLLNDDLSLPNVPGVSTPNTSSSPNKTYGTSSNGEHGSTIGLGGGRQRRTGGVTMPSLNNLHRNSATSNDSTPPSSPLANLPFVA</sequence>
<dbReference type="PROSITE" id="PS00108">
    <property type="entry name" value="PROTEIN_KINASE_ST"/>
    <property type="match status" value="1"/>
</dbReference>
<evidence type="ECO:0000256" key="1">
    <source>
        <dbReference type="ARBA" id="ARBA00022527"/>
    </source>
</evidence>
<proteinExistence type="predicted"/>
<dbReference type="InterPro" id="IPR050117">
    <property type="entry name" value="MAPK"/>
</dbReference>
<feature type="region of interest" description="Disordered" evidence="6">
    <location>
        <begin position="638"/>
        <end position="720"/>
    </location>
</feature>
<dbReference type="PROSITE" id="PS50011">
    <property type="entry name" value="PROTEIN_KINASE_DOM"/>
    <property type="match status" value="1"/>
</dbReference>
<name>A0AAV2RN66_MEGNR</name>
<feature type="region of interest" description="Disordered" evidence="6">
    <location>
        <begin position="306"/>
        <end position="412"/>
    </location>
</feature>
<feature type="compositionally biased region" description="Low complexity" evidence="6">
    <location>
        <begin position="651"/>
        <end position="660"/>
    </location>
</feature>
<dbReference type="Gene3D" id="1.10.510.10">
    <property type="entry name" value="Transferase(Phosphotransferase) domain 1"/>
    <property type="match status" value="1"/>
</dbReference>
<evidence type="ECO:0000256" key="5">
    <source>
        <dbReference type="ARBA" id="ARBA00022840"/>
    </source>
</evidence>
<feature type="region of interest" description="Disordered" evidence="6">
    <location>
        <begin position="586"/>
        <end position="622"/>
    </location>
</feature>
<dbReference type="EMBL" id="CAXKWB010025841">
    <property type="protein sequence ID" value="CAL4128846.1"/>
    <property type="molecule type" value="Genomic_DNA"/>
</dbReference>
<feature type="compositionally biased region" description="Polar residues" evidence="6">
    <location>
        <begin position="691"/>
        <end position="708"/>
    </location>
</feature>
<gene>
    <name evidence="8" type="ORF">MNOR_LOCUS26208</name>
</gene>
<keyword evidence="9" id="KW-1185">Reference proteome</keyword>
<accession>A0AAV2RN66</accession>
<keyword evidence="5" id="KW-0067">ATP-binding</keyword>
<feature type="compositionally biased region" description="Polar residues" evidence="6">
    <location>
        <begin position="661"/>
        <end position="671"/>
    </location>
</feature>
<dbReference type="Pfam" id="PF00069">
    <property type="entry name" value="Pkinase"/>
    <property type="match status" value="1"/>
</dbReference>
<dbReference type="Proteomes" id="UP001497623">
    <property type="component" value="Unassembled WGS sequence"/>
</dbReference>
<evidence type="ECO:0000256" key="3">
    <source>
        <dbReference type="ARBA" id="ARBA00022741"/>
    </source>
</evidence>
<keyword evidence="4" id="KW-0418">Kinase</keyword>
<dbReference type="FunFam" id="1.10.510.10:FF:000624">
    <property type="entry name" value="Mitogen-activated protein kinase"/>
    <property type="match status" value="1"/>
</dbReference>
<evidence type="ECO:0000313" key="9">
    <source>
        <dbReference type="Proteomes" id="UP001497623"/>
    </source>
</evidence>
<dbReference type="GO" id="GO:0004674">
    <property type="term" value="F:protein serine/threonine kinase activity"/>
    <property type="evidence" value="ECO:0007669"/>
    <property type="project" value="UniProtKB-KW"/>
</dbReference>
<dbReference type="AlphaFoldDB" id="A0AAV2RN66"/>
<dbReference type="GO" id="GO:0005524">
    <property type="term" value="F:ATP binding"/>
    <property type="evidence" value="ECO:0007669"/>
    <property type="project" value="UniProtKB-KW"/>
</dbReference>
<dbReference type="PANTHER" id="PTHR24055">
    <property type="entry name" value="MITOGEN-ACTIVATED PROTEIN KINASE"/>
    <property type="match status" value="1"/>
</dbReference>
<evidence type="ECO:0000313" key="8">
    <source>
        <dbReference type="EMBL" id="CAL4128846.1"/>
    </source>
</evidence>
<comment type="caution">
    <text evidence="8">The sequence shown here is derived from an EMBL/GenBank/DDBJ whole genome shotgun (WGS) entry which is preliminary data.</text>
</comment>
<feature type="compositionally biased region" description="Polar residues" evidence="6">
    <location>
        <begin position="475"/>
        <end position="484"/>
    </location>
</feature>
<keyword evidence="3" id="KW-0547">Nucleotide-binding</keyword>
<dbReference type="InterPro" id="IPR008271">
    <property type="entry name" value="Ser/Thr_kinase_AS"/>
</dbReference>
<reference evidence="8 9" key="1">
    <citation type="submission" date="2024-05" db="EMBL/GenBank/DDBJ databases">
        <authorList>
            <person name="Wallberg A."/>
        </authorList>
    </citation>
    <scope>NUCLEOTIDE SEQUENCE [LARGE SCALE GENOMIC DNA]</scope>
</reference>
<keyword evidence="2" id="KW-0808">Transferase</keyword>
<dbReference type="InterPro" id="IPR011009">
    <property type="entry name" value="Kinase-like_dom_sf"/>
</dbReference>
<feature type="domain" description="Protein kinase" evidence="7">
    <location>
        <begin position="1"/>
        <end position="282"/>
    </location>
</feature>
<evidence type="ECO:0000259" key="7">
    <source>
        <dbReference type="PROSITE" id="PS50011"/>
    </source>
</evidence>
<feature type="compositionally biased region" description="Low complexity" evidence="6">
    <location>
        <begin position="371"/>
        <end position="381"/>
    </location>
</feature>